<dbReference type="Pfam" id="PF12770">
    <property type="entry name" value="CHAT"/>
    <property type="match status" value="1"/>
</dbReference>
<dbReference type="Gene3D" id="1.25.40.10">
    <property type="entry name" value="Tetratricopeptide repeat domain"/>
    <property type="match status" value="1"/>
</dbReference>
<dbReference type="RefSeq" id="WP_344539335.1">
    <property type="nucleotide sequence ID" value="NZ_BAAATD010000002.1"/>
</dbReference>
<comment type="caution">
    <text evidence="2">The sequence shown here is derived from an EMBL/GenBank/DDBJ whole genome shotgun (WGS) entry which is preliminary data.</text>
</comment>
<feature type="domain" description="CHAT" evidence="1">
    <location>
        <begin position="588"/>
        <end position="805"/>
    </location>
</feature>
<organism evidence="2 3">
    <name type="scientific">Actinomadura fulvescens</name>
    <dbReference type="NCBI Taxonomy" id="46160"/>
    <lineage>
        <taxon>Bacteria</taxon>
        <taxon>Bacillati</taxon>
        <taxon>Actinomycetota</taxon>
        <taxon>Actinomycetes</taxon>
        <taxon>Streptosporangiales</taxon>
        <taxon>Thermomonosporaceae</taxon>
        <taxon>Actinomadura</taxon>
    </lineage>
</organism>
<dbReference type="InterPro" id="IPR024983">
    <property type="entry name" value="CHAT_dom"/>
</dbReference>
<proteinExistence type="predicted"/>
<dbReference type="InterPro" id="IPR011990">
    <property type="entry name" value="TPR-like_helical_dom_sf"/>
</dbReference>
<evidence type="ECO:0000313" key="2">
    <source>
        <dbReference type="EMBL" id="GAA2584723.1"/>
    </source>
</evidence>
<evidence type="ECO:0000259" key="1">
    <source>
        <dbReference type="Pfam" id="PF12770"/>
    </source>
</evidence>
<keyword evidence="3" id="KW-1185">Reference proteome</keyword>
<accession>A0ABP6BSW8</accession>
<dbReference type="Proteomes" id="UP001501509">
    <property type="component" value="Unassembled WGS sequence"/>
</dbReference>
<evidence type="ECO:0000313" key="3">
    <source>
        <dbReference type="Proteomes" id="UP001501509"/>
    </source>
</evidence>
<dbReference type="SUPFAM" id="SSF48452">
    <property type="entry name" value="TPR-like"/>
    <property type="match status" value="2"/>
</dbReference>
<dbReference type="EMBL" id="BAAATD010000002">
    <property type="protein sequence ID" value="GAA2584723.1"/>
    <property type="molecule type" value="Genomic_DNA"/>
</dbReference>
<gene>
    <name evidence="2" type="ORF">GCM10010411_16780</name>
</gene>
<name>A0ABP6BSW8_9ACTN</name>
<reference evidence="3" key="1">
    <citation type="journal article" date="2019" name="Int. J. Syst. Evol. Microbiol.">
        <title>The Global Catalogue of Microorganisms (GCM) 10K type strain sequencing project: providing services to taxonomists for standard genome sequencing and annotation.</title>
        <authorList>
            <consortium name="The Broad Institute Genomics Platform"/>
            <consortium name="The Broad Institute Genome Sequencing Center for Infectious Disease"/>
            <person name="Wu L."/>
            <person name="Ma J."/>
        </authorList>
    </citation>
    <scope>NUCLEOTIDE SEQUENCE [LARGE SCALE GENOMIC DNA]</scope>
    <source>
        <strain evidence="3">JCM 6833</strain>
    </source>
</reference>
<protein>
    <submittedName>
        <fullName evidence="2">CHAT domain-containing protein</fullName>
    </submittedName>
</protein>
<sequence>MPLTGLMHLAATDPATAYDRALALLTSTGDRPLVLRAAALAAHELGLLDEGLRHLGQALTEAEASGRAYAAAQVRMHLVGLLAARGDITGALAAAAQAEGVLVGPDADRLSANLAGALARAGRLDEAHQVAARALPRLRSGGDPVTLLGLLTNLGLARALHADLAAAESLLSEAVAVGSAAHLRHQTAMARANLAFVASRRGNVSRALRLYAEAEPDLTGERLAQARIDKSETLIRAGLPAEARPLLTTALADATAHGYACDVADGLLLLAHAELADGDPERAAATAERARAAFAAQERTGWMLLAEHLLLRARWAEGDRSTVLLHTATATAERLERGGWREASAEARIIAARVALHLGRPAGHLLKPLSRAETTGPASLRVAAYHAVALEHWARHDRRGALSAIWSGLNVLEEHAEALGAADLRARAAGLGSELAALGLQLARSARELLAAEERQRALARRPLTARASDPERAALLTELREAVTTPDRLDELESRIRTTTRRRAVTHPPYSPGVPVLIDALGDRVLLEYVRIGPDLHAVTVSAGRPRRHRLGPFAEVAASVDLIRAASRRLAVTPGDHQVHAGLAQSAAQLEKLVLAPLHDTIGDREPVLAPTGVLHTLPWSVLPSLTGRPFTVVPSGTSWLLAHRQRPAGNHVVLAHGPDLRHAAAEVHALRRLHPGAAAPSRAEEVRAALNNAALAHIAAHGEFRDGNALFSRLHLADGPLMGYDLEELEAPPHLVVLSACDLGRAETDSVAGMVGTLLALGTATVIASVTPVRDEETPAFMLAFHRGLAAGLPPARALAAAPRTPGILGFQCFGSGG</sequence>